<dbReference type="InterPro" id="IPR051806">
    <property type="entry name" value="HAD-like_SPP"/>
</dbReference>
<dbReference type="EMBL" id="CP019646">
    <property type="protein sequence ID" value="AQQ72565.1"/>
    <property type="molecule type" value="Genomic_DNA"/>
</dbReference>
<dbReference type="InterPro" id="IPR036412">
    <property type="entry name" value="HAD-like_sf"/>
</dbReference>
<dbReference type="Proteomes" id="UP000188181">
    <property type="component" value="Chromosome"/>
</dbReference>
<dbReference type="SFLD" id="SFLDS00003">
    <property type="entry name" value="Haloacid_Dehalogenase"/>
    <property type="match status" value="1"/>
</dbReference>
<dbReference type="PANTHER" id="PTHR43481:SF4">
    <property type="entry name" value="GLYCEROL-1-PHOSPHATE PHOSPHOHYDROLASE 1-RELATED"/>
    <property type="match status" value="1"/>
</dbReference>
<dbReference type="Gene3D" id="1.10.150.240">
    <property type="entry name" value="Putative phosphatase, domain 2"/>
    <property type="match status" value="1"/>
</dbReference>
<dbReference type="Pfam" id="PF13419">
    <property type="entry name" value="HAD_2"/>
    <property type="match status" value="1"/>
</dbReference>
<dbReference type="KEGG" id="pbas:SMSP2_02955"/>
<dbReference type="Gene3D" id="3.40.50.1000">
    <property type="entry name" value="HAD superfamily/HAD-like"/>
    <property type="match status" value="1"/>
</dbReference>
<dbReference type="InterPro" id="IPR023198">
    <property type="entry name" value="PGP-like_dom2"/>
</dbReference>
<dbReference type="SUPFAM" id="SSF56784">
    <property type="entry name" value="HAD-like"/>
    <property type="match status" value="1"/>
</dbReference>
<accession>A0A1Q2MIM4</accession>
<keyword evidence="2" id="KW-1185">Reference proteome</keyword>
<dbReference type="InterPro" id="IPR041492">
    <property type="entry name" value="HAD_2"/>
</dbReference>
<dbReference type="GO" id="GO:0050308">
    <property type="term" value="F:sugar-phosphatase activity"/>
    <property type="evidence" value="ECO:0007669"/>
    <property type="project" value="TreeGrafter"/>
</dbReference>
<dbReference type="InterPro" id="IPR006439">
    <property type="entry name" value="HAD-SF_hydro_IA"/>
</dbReference>
<dbReference type="OrthoDB" id="9797743at2"/>
<proteinExistence type="predicted"/>
<sequence>MEQTNLKAVIFDFDGVIADSENLHFKAFEEIFRRYGFTLDRETYWKEFLGFTDLELFQEAAAKYGISYGTSYQNLISEKSEIFMDVVKTTSTVYPTIKDFVCSLRESGIRCAICSGASMLDIEIIFELDNELTGNNLAALFETIVTADDVSRGKPDPEGYLLAGSRLRKSDESLKNSDCLVIEDSSWGLMAAKAAGMKTLAVTNSYPGEILEQHAELVAPQLTPELIPQMKKIFG</sequence>
<dbReference type="AlphaFoldDB" id="A0A1Q2MIM4"/>
<dbReference type="EC" id="5.4.2.6" evidence="1"/>
<name>A0A1Q2MIM4_9BACT</name>
<dbReference type="STRING" id="1851148.SMSP2_02955"/>
<dbReference type="GO" id="GO:0008801">
    <property type="term" value="F:beta-phosphoglucomutase activity"/>
    <property type="evidence" value="ECO:0007669"/>
    <property type="project" value="UniProtKB-EC"/>
</dbReference>
<reference evidence="2" key="1">
    <citation type="submission" date="2017-02" db="EMBL/GenBank/DDBJ databases">
        <title>Comparative genomics and description of representatives of a novel lineage of planctomycetes thriving in anoxic sediments.</title>
        <authorList>
            <person name="Spring S."/>
            <person name="Bunk B."/>
            <person name="Sproer C."/>
        </authorList>
    </citation>
    <scope>NUCLEOTIDE SEQUENCE [LARGE SCALE GENOMIC DNA]</scope>
    <source>
        <strain evidence="2">SM-Chi-D1</strain>
    </source>
</reference>
<dbReference type="RefSeq" id="WP_146684745.1">
    <property type="nucleotide sequence ID" value="NZ_CP019646.1"/>
</dbReference>
<protein>
    <submittedName>
        <fullName evidence="1">Beta-phosphoglucomutase</fullName>
        <ecNumber evidence="1">5.4.2.6</ecNumber>
    </submittedName>
</protein>
<dbReference type="PANTHER" id="PTHR43481">
    <property type="entry name" value="FRUCTOSE-1-PHOSPHATE PHOSPHATASE"/>
    <property type="match status" value="1"/>
</dbReference>
<dbReference type="InterPro" id="IPR023214">
    <property type="entry name" value="HAD_sf"/>
</dbReference>
<evidence type="ECO:0000313" key="2">
    <source>
        <dbReference type="Proteomes" id="UP000188181"/>
    </source>
</evidence>
<keyword evidence="1" id="KW-0413">Isomerase</keyword>
<evidence type="ECO:0000313" key="1">
    <source>
        <dbReference type="EMBL" id="AQQ72565.1"/>
    </source>
</evidence>
<dbReference type="SFLD" id="SFLDG01129">
    <property type="entry name" value="C1.5:_HAD__Beta-PGM__Phosphata"/>
    <property type="match status" value="1"/>
</dbReference>
<dbReference type="NCBIfam" id="TIGR01509">
    <property type="entry name" value="HAD-SF-IA-v3"/>
    <property type="match status" value="1"/>
</dbReference>
<gene>
    <name evidence="1" type="primary">yvdM_2</name>
    <name evidence="1" type="ORF">SMSP2_02955</name>
</gene>
<organism evidence="1 2">
    <name type="scientific">Limihaloglobus sulfuriphilus</name>
    <dbReference type="NCBI Taxonomy" id="1851148"/>
    <lineage>
        <taxon>Bacteria</taxon>
        <taxon>Pseudomonadati</taxon>
        <taxon>Planctomycetota</taxon>
        <taxon>Phycisphaerae</taxon>
        <taxon>Sedimentisphaerales</taxon>
        <taxon>Sedimentisphaeraceae</taxon>
        <taxon>Limihaloglobus</taxon>
    </lineage>
</organism>